<dbReference type="EMBL" id="PDCK01000039">
    <property type="protein sequence ID" value="PRQ58385.1"/>
    <property type="molecule type" value="Genomic_DNA"/>
</dbReference>
<gene>
    <name evidence="1" type="ORF">RchiOBHm_Chr1g0358751</name>
</gene>
<accession>A0A2P6SI71</accession>
<proteinExistence type="predicted"/>
<dbReference type="AlphaFoldDB" id="A0A2P6SI71"/>
<name>A0A2P6SI71_ROSCH</name>
<sequence length="194" mass="20424">MIEVLFDFRIGGDERLGSEEFGESSTANSVPMIPAASGSLAGTSELVSSTAARPSVRPNFMLANYESSGLTCVPGSAASSGFQKPMTAAASGSLAGPSELVSISGDGSSGQPKASRIGGAESLGFEELGESFIADPVGKRKGMRKKHLRKRDFTPSEEGCHEHEVFGSDDESSLFGYYKLLFAEEEHLSEKMSL</sequence>
<evidence type="ECO:0000313" key="2">
    <source>
        <dbReference type="Proteomes" id="UP000238479"/>
    </source>
</evidence>
<reference evidence="1 2" key="1">
    <citation type="journal article" date="2018" name="Nat. Genet.">
        <title>The Rosa genome provides new insights in the design of modern roses.</title>
        <authorList>
            <person name="Bendahmane M."/>
        </authorList>
    </citation>
    <scope>NUCLEOTIDE SEQUENCE [LARGE SCALE GENOMIC DNA]</scope>
    <source>
        <strain evidence="2">cv. Old Blush</strain>
    </source>
</reference>
<protein>
    <submittedName>
        <fullName evidence="1">Uncharacterized protein</fullName>
    </submittedName>
</protein>
<organism evidence="1 2">
    <name type="scientific">Rosa chinensis</name>
    <name type="common">China rose</name>
    <dbReference type="NCBI Taxonomy" id="74649"/>
    <lineage>
        <taxon>Eukaryota</taxon>
        <taxon>Viridiplantae</taxon>
        <taxon>Streptophyta</taxon>
        <taxon>Embryophyta</taxon>
        <taxon>Tracheophyta</taxon>
        <taxon>Spermatophyta</taxon>
        <taxon>Magnoliopsida</taxon>
        <taxon>eudicotyledons</taxon>
        <taxon>Gunneridae</taxon>
        <taxon>Pentapetalae</taxon>
        <taxon>rosids</taxon>
        <taxon>fabids</taxon>
        <taxon>Rosales</taxon>
        <taxon>Rosaceae</taxon>
        <taxon>Rosoideae</taxon>
        <taxon>Rosoideae incertae sedis</taxon>
        <taxon>Rosa</taxon>
    </lineage>
</organism>
<comment type="caution">
    <text evidence="1">The sequence shown here is derived from an EMBL/GenBank/DDBJ whole genome shotgun (WGS) entry which is preliminary data.</text>
</comment>
<dbReference type="Gramene" id="PRQ58385">
    <property type="protein sequence ID" value="PRQ58385"/>
    <property type="gene ID" value="RchiOBHm_Chr1g0358751"/>
</dbReference>
<dbReference type="Proteomes" id="UP000238479">
    <property type="component" value="Chromosome 1"/>
</dbReference>
<evidence type="ECO:0000313" key="1">
    <source>
        <dbReference type="EMBL" id="PRQ58385.1"/>
    </source>
</evidence>
<keyword evidence="2" id="KW-1185">Reference proteome</keyword>